<dbReference type="STRING" id="765420.OSCT_3097"/>
<proteinExistence type="predicted"/>
<dbReference type="SUPFAM" id="SSF52091">
    <property type="entry name" value="SpoIIaa-like"/>
    <property type="match status" value="1"/>
</dbReference>
<evidence type="ECO:0000313" key="3">
    <source>
        <dbReference type="Proteomes" id="UP000054010"/>
    </source>
</evidence>
<dbReference type="InterPro" id="IPR025751">
    <property type="entry name" value="RsbRD_N_dom"/>
</dbReference>
<dbReference type="InterPro" id="IPR051932">
    <property type="entry name" value="Bact_StressResp_Reg"/>
</dbReference>
<dbReference type="Gene3D" id="3.30.750.24">
    <property type="entry name" value="STAS domain"/>
    <property type="match status" value="1"/>
</dbReference>
<dbReference type="CDD" id="cd07041">
    <property type="entry name" value="STAS_RsbR_RsbS_like"/>
    <property type="match status" value="1"/>
</dbReference>
<evidence type="ECO:0000313" key="2">
    <source>
        <dbReference type="EMBL" id="EFO79021.1"/>
    </source>
</evidence>
<comment type="caution">
    <text evidence="2">The sequence shown here is derived from an EMBL/GenBank/DDBJ whole genome shotgun (WGS) entry which is preliminary data.</text>
</comment>
<evidence type="ECO:0000259" key="1">
    <source>
        <dbReference type="PROSITE" id="PS50801"/>
    </source>
</evidence>
<dbReference type="PROSITE" id="PS50801">
    <property type="entry name" value="STAS"/>
    <property type="match status" value="1"/>
</dbReference>
<reference evidence="2 3" key="1">
    <citation type="journal article" date="2011" name="J. Bacteriol.">
        <title>Draft genome sequence of the anoxygenic filamentous phototrophic bacterium Oscillochloris trichoides subsp. DG-6.</title>
        <authorList>
            <person name="Kuznetsov B.B."/>
            <person name="Ivanovsky R.N."/>
            <person name="Keppen O.I."/>
            <person name="Sukhacheva M.V."/>
            <person name="Bumazhkin B.K."/>
            <person name="Patutina E.O."/>
            <person name="Beletsky A.V."/>
            <person name="Mardanov A.V."/>
            <person name="Baslerov R.V."/>
            <person name="Panteleeva A.N."/>
            <person name="Kolganova T.V."/>
            <person name="Ravin N.V."/>
            <person name="Skryabin K.G."/>
        </authorList>
    </citation>
    <scope>NUCLEOTIDE SEQUENCE [LARGE SCALE GENOMIC DNA]</scope>
    <source>
        <strain evidence="2 3">DG-6</strain>
    </source>
</reference>
<keyword evidence="3" id="KW-1185">Reference proteome</keyword>
<dbReference type="Proteomes" id="UP000054010">
    <property type="component" value="Unassembled WGS sequence"/>
</dbReference>
<protein>
    <submittedName>
        <fullName evidence="2">Anti-sigma-factor antagonist</fullName>
    </submittedName>
</protein>
<name>E1IIE6_9CHLR</name>
<accession>E1IIE6</accession>
<dbReference type="AlphaFoldDB" id="E1IIE6"/>
<dbReference type="Pfam" id="PF01740">
    <property type="entry name" value="STAS"/>
    <property type="match status" value="1"/>
</dbReference>
<dbReference type="EMBL" id="ADVR01000133">
    <property type="protein sequence ID" value="EFO79021.1"/>
    <property type="molecule type" value="Genomic_DNA"/>
</dbReference>
<gene>
    <name evidence="2" type="ORF">OSCT_3097</name>
</gene>
<organism evidence="2 3">
    <name type="scientific">Oscillochloris trichoides DG-6</name>
    <dbReference type="NCBI Taxonomy" id="765420"/>
    <lineage>
        <taxon>Bacteria</taxon>
        <taxon>Bacillati</taxon>
        <taxon>Chloroflexota</taxon>
        <taxon>Chloroflexia</taxon>
        <taxon>Chloroflexales</taxon>
        <taxon>Chloroflexineae</taxon>
        <taxon>Oscillochloridaceae</taxon>
        <taxon>Oscillochloris</taxon>
    </lineage>
</organism>
<dbReference type="HOGENOM" id="CLU_026775_0_0_0"/>
<dbReference type="InterPro" id="IPR036513">
    <property type="entry name" value="STAS_dom_sf"/>
</dbReference>
<dbReference type="Pfam" id="PF14361">
    <property type="entry name" value="RsbRD_N"/>
    <property type="match status" value="1"/>
</dbReference>
<sequence length="287" mass="31511">MMSTSLGDLGNYIKEHSDSSLRELAEQIYDESAAYRSNQGKEGIYQTFRTSLLLICDALITGSTENIVSRLSNAGADRAQEGFLIEDVLLGIRLLRELVWDQLERCMVTNGPMSLVDVRILERLLHLLSRTMMLGYSQTFQQTIKAVEKQAAEIEAQRYTIREIGTPILPLYPGVIALPLVGAIDSYRATQVLERLLEEISAKQADIVIIDITGVPVVDTGVANYLLQTARAAQLIGAQVVLVGIGAEIAQTLVQLGVNLSQLKVHATLQDGIRYALGQLGFEIRAL</sequence>
<dbReference type="InterPro" id="IPR002645">
    <property type="entry name" value="STAS_dom"/>
</dbReference>
<feature type="domain" description="STAS" evidence="1">
    <location>
        <begin position="165"/>
        <end position="276"/>
    </location>
</feature>
<dbReference type="eggNOG" id="COG1366">
    <property type="taxonomic scope" value="Bacteria"/>
</dbReference>
<dbReference type="PANTHER" id="PTHR33745">
    <property type="entry name" value="RSBT ANTAGONIST PROTEIN RSBS-RELATED"/>
    <property type="match status" value="1"/>
</dbReference>